<dbReference type="EMBL" id="LUGG01000018">
    <property type="protein sequence ID" value="OBZ69086.1"/>
    <property type="molecule type" value="Genomic_DNA"/>
</dbReference>
<feature type="non-terminal residue" evidence="1">
    <location>
        <position position="1"/>
    </location>
</feature>
<sequence length="89" mass="10418">AYYALISPLSQFANLIQKCVDPSFYNKDTFLCSIDMLPCGVDWQCHNIHLTEGHVQTENLELWFRDPLKCIRELLNNLTFCDVTFYLPE</sequence>
<dbReference type="InterPro" id="IPR041078">
    <property type="entry name" value="Plavaka"/>
</dbReference>
<feature type="non-terminal residue" evidence="1">
    <location>
        <position position="89"/>
    </location>
</feature>
<accession>A0A1C7LXV7</accession>
<dbReference type="Proteomes" id="UP000092993">
    <property type="component" value="Unassembled WGS sequence"/>
</dbReference>
<evidence type="ECO:0000313" key="2">
    <source>
        <dbReference type="Proteomes" id="UP000092993"/>
    </source>
</evidence>
<evidence type="ECO:0000313" key="1">
    <source>
        <dbReference type="EMBL" id="OBZ69086.1"/>
    </source>
</evidence>
<reference evidence="1 2" key="1">
    <citation type="submission" date="2016-03" db="EMBL/GenBank/DDBJ databases">
        <title>Whole genome sequencing of Grifola frondosa 9006-11.</title>
        <authorList>
            <person name="Min B."/>
            <person name="Park H."/>
            <person name="Kim J.-G."/>
            <person name="Cho H."/>
            <person name="Oh Y.-L."/>
            <person name="Kong W.-S."/>
            <person name="Choi I.-G."/>
        </authorList>
    </citation>
    <scope>NUCLEOTIDE SEQUENCE [LARGE SCALE GENOMIC DNA]</scope>
    <source>
        <strain evidence="1 2">9006-11</strain>
    </source>
</reference>
<gene>
    <name evidence="1" type="ORF">A0H81_10831</name>
</gene>
<proteinExistence type="predicted"/>
<dbReference type="Pfam" id="PF18759">
    <property type="entry name" value="Plavaka"/>
    <property type="match status" value="1"/>
</dbReference>
<keyword evidence="2" id="KW-1185">Reference proteome</keyword>
<protein>
    <submittedName>
        <fullName evidence="1">Uncharacterized protein</fullName>
    </submittedName>
</protein>
<dbReference type="OrthoDB" id="2803297at2759"/>
<dbReference type="AlphaFoldDB" id="A0A1C7LXV7"/>
<organism evidence="1 2">
    <name type="scientific">Grifola frondosa</name>
    <name type="common">Maitake</name>
    <name type="synonym">Polyporus frondosus</name>
    <dbReference type="NCBI Taxonomy" id="5627"/>
    <lineage>
        <taxon>Eukaryota</taxon>
        <taxon>Fungi</taxon>
        <taxon>Dikarya</taxon>
        <taxon>Basidiomycota</taxon>
        <taxon>Agaricomycotina</taxon>
        <taxon>Agaricomycetes</taxon>
        <taxon>Polyporales</taxon>
        <taxon>Grifolaceae</taxon>
        <taxon>Grifola</taxon>
    </lineage>
</organism>
<name>A0A1C7LXV7_GRIFR</name>
<comment type="caution">
    <text evidence="1">The sequence shown here is derived from an EMBL/GenBank/DDBJ whole genome shotgun (WGS) entry which is preliminary data.</text>
</comment>